<dbReference type="Proteomes" id="UP000326939">
    <property type="component" value="Chromosome 7"/>
</dbReference>
<organism evidence="2 3">
    <name type="scientific">Salix brachista</name>
    <dbReference type="NCBI Taxonomy" id="2182728"/>
    <lineage>
        <taxon>Eukaryota</taxon>
        <taxon>Viridiplantae</taxon>
        <taxon>Streptophyta</taxon>
        <taxon>Embryophyta</taxon>
        <taxon>Tracheophyta</taxon>
        <taxon>Spermatophyta</taxon>
        <taxon>Magnoliopsida</taxon>
        <taxon>eudicotyledons</taxon>
        <taxon>Gunneridae</taxon>
        <taxon>Pentapetalae</taxon>
        <taxon>rosids</taxon>
        <taxon>fabids</taxon>
        <taxon>Malpighiales</taxon>
        <taxon>Salicaceae</taxon>
        <taxon>Saliceae</taxon>
        <taxon>Salix</taxon>
    </lineage>
</organism>
<reference evidence="3" key="1">
    <citation type="journal article" date="2019" name="Gigascience">
        <title>De novo genome assembly of the endangered Acer yangbiense, a plant species with extremely small populations endemic to Yunnan Province, China.</title>
        <authorList>
            <person name="Yang J."/>
            <person name="Wariss H.M."/>
            <person name="Tao L."/>
            <person name="Zhang R."/>
            <person name="Yun Q."/>
            <person name="Hollingsworth P."/>
            <person name="Dao Z."/>
            <person name="Luo G."/>
            <person name="Guo H."/>
            <person name="Ma Y."/>
            <person name="Sun W."/>
        </authorList>
    </citation>
    <scope>NUCLEOTIDE SEQUENCE [LARGE SCALE GENOMIC DNA]</scope>
    <source>
        <strain evidence="3">cv. br00</strain>
    </source>
</reference>
<comment type="caution">
    <text evidence="2">The sequence shown here is derived from an EMBL/GenBank/DDBJ whole genome shotgun (WGS) entry which is preliminary data.</text>
</comment>
<feature type="region of interest" description="Disordered" evidence="1">
    <location>
        <begin position="41"/>
        <end position="65"/>
    </location>
</feature>
<protein>
    <submittedName>
        <fullName evidence="2">Uncharacterized protein</fullName>
    </submittedName>
</protein>
<dbReference type="AlphaFoldDB" id="A0A5N5LYV1"/>
<keyword evidence="3" id="KW-1185">Reference proteome</keyword>
<evidence type="ECO:0000313" key="3">
    <source>
        <dbReference type="Proteomes" id="UP000326939"/>
    </source>
</evidence>
<sequence>MSSKRDACGYCGGNGVDDEGNWRRKREAEAGGLLWARLTGWGGSDGEGEGRRCWQQREGKQGKEKTVTAQLPNGEENDDCNGRGSRLQLERKRKNKNRQTLTIIVDDWKPNRLAIFDS</sequence>
<name>A0A5N5LYV1_9ROSI</name>
<proteinExistence type="predicted"/>
<evidence type="ECO:0000256" key="1">
    <source>
        <dbReference type="SAM" id="MobiDB-lite"/>
    </source>
</evidence>
<evidence type="ECO:0000313" key="2">
    <source>
        <dbReference type="EMBL" id="KAB5547949.1"/>
    </source>
</evidence>
<gene>
    <name evidence="2" type="ORF">DKX38_011355</name>
</gene>
<accession>A0A5N5LYV1</accession>
<feature type="compositionally biased region" description="Basic and acidic residues" evidence="1">
    <location>
        <begin position="48"/>
        <end position="65"/>
    </location>
</feature>
<dbReference type="EMBL" id="VDCV01000007">
    <property type="protein sequence ID" value="KAB5547949.1"/>
    <property type="molecule type" value="Genomic_DNA"/>
</dbReference>